<keyword evidence="3" id="KW-0411">Iron-sulfur</keyword>
<dbReference type="Gene3D" id="1.10.10.1590">
    <property type="entry name" value="NADH-quinone oxidoreductase subunit E"/>
    <property type="match status" value="1"/>
</dbReference>
<reference evidence="4" key="1">
    <citation type="journal article" date="2014" name="Front. Microbiol.">
        <title>High frequency of phylogenetically diverse reductive dehalogenase-homologous genes in deep subseafloor sedimentary metagenomes.</title>
        <authorList>
            <person name="Kawai M."/>
            <person name="Futagami T."/>
            <person name="Toyoda A."/>
            <person name="Takaki Y."/>
            <person name="Nishi S."/>
            <person name="Hori S."/>
            <person name="Arai W."/>
            <person name="Tsubouchi T."/>
            <person name="Morono Y."/>
            <person name="Uchiyama I."/>
            <person name="Ito T."/>
            <person name="Fujiyama A."/>
            <person name="Inagaki F."/>
            <person name="Takami H."/>
        </authorList>
    </citation>
    <scope>NUCLEOTIDE SEQUENCE</scope>
    <source>
        <strain evidence="4">Expedition CK06-06</strain>
    </source>
</reference>
<comment type="caution">
    <text evidence="4">The sequence shown here is derived from an EMBL/GenBank/DDBJ whole genome shotgun (WGS) entry which is preliminary data.</text>
</comment>
<dbReference type="PANTHER" id="PTHR43342:SF2">
    <property type="entry name" value="POTENTIAL NAD-REDUCING HYDROGENASE SUBUNIT"/>
    <property type="match status" value="1"/>
</dbReference>
<gene>
    <name evidence="4" type="ORF">S06H3_36201</name>
</gene>
<evidence type="ECO:0000313" key="4">
    <source>
        <dbReference type="EMBL" id="GAI28963.1"/>
    </source>
</evidence>
<dbReference type="PANTHER" id="PTHR43342">
    <property type="entry name" value="NADH-QUINONE OXIDOREDUCTASE, E SUBUNIT"/>
    <property type="match status" value="1"/>
</dbReference>
<feature type="non-terminal residue" evidence="4">
    <location>
        <position position="113"/>
    </location>
</feature>
<dbReference type="SUPFAM" id="SSF52833">
    <property type="entry name" value="Thioredoxin-like"/>
    <property type="match status" value="1"/>
</dbReference>
<proteinExistence type="predicted"/>
<evidence type="ECO:0000256" key="1">
    <source>
        <dbReference type="ARBA" id="ARBA00022723"/>
    </source>
</evidence>
<dbReference type="InterPro" id="IPR028431">
    <property type="entry name" value="NADP_DH_HndA-like"/>
</dbReference>
<dbReference type="EMBL" id="BARV01021905">
    <property type="protein sequence ID" value="GAI28963.1"/>
    <property type="molecule type" value="Genomic_DNA"/>
</dbReference>
<dbReference type="Pfam" id="PF01257">
    <property type="entry name" value="2Fe-2S_thioredx"/>
    <property type="match status" value="1"/>
</dbReference>
<dbReference type="AlphaFoldDB" id="X1MCH8"/>
<protein>
    <recommendedName>
        <fullName evidence="5">NAD(P)H-dependent oxidoreductase subunit E</fullName>
    </recommendedName>
</protein>
<dbReference type="GO" id="GO:0051536">
    <property type="term" value="F:iron-sulfur cluster binding"/>
    <property type="evidence" value="ECO:0007669"/>
    <property type="project" value="UniProtKB-KW"/>
</dbReference>
<evidence type="ECO:0000256" key="3">
    <source>
        <dbReference type="ARBA" id="ARBA00023014"/>
    </source>
</evidence>
<organism evidence="4">
    <name type="scientific">marine sediment metagenome</name>
    <dbReference type="NCBI Taxonomy" id="412755"/>
    <lineage>
        <taxon>unclassified sequences</taxon>
        <taxon>metagenomes</taxon>
        <taxon>ecological metagenomes</taxon>
    </lineage>
</organism>
<dbReference type="InterPro" id="IPR041921">
    <property type="entry name" value="NuoE_N"/>
</dbReference>
<evidence type="ECO:0000256" key="2">
    <source>
        <dbReference type="ARBA" id="ARBA00023004"/>
    </source>
</evidence>
<name>X1MCH8_9ZZZZ</name>
<dbReference type="Gene3D" id="3.40.30.10">
    <property type="entry name" value="Glutaredoxin"/>
    <property type="match status" value="1"/>
</dbReference>
<dbReference type="InterPro" id="IPR036249">
    <property type="entry name" value="Thioredoxin-like_sf"/>
</dbReference>
<accession>X1MCH8</accession>
<dbReference type="GO" id="GO:0046872">
    <property type="term" value="F:metal ion binding"/>
    <property type="evidence" value="ECO:0007669"/>
    <property type="project" value="UniProtKB-KW"/>
</dbReference>
<evidence type="ECO:0008006" key="5">
    <source>
        <dbReference type="Google" id="ProtNLM"/>
    </source>
</evidence>
<sequence>MESTSNVQVDEEAREAEKWSQQIQRIIDENRGKAGALIRVLEQVQGLVGYLPPPVLKIISRGLKVQLSEVYGIVSFYHFFTMVPRGKYTIQVCMGTACYVRGGEAVLDALCKG</sequence>
<keyword evidence="1" id="KW-0479">Metal-binding</keyword>
<keyword evidence="2" id="KW-0408">Iron</keyword>